<dbReference type="EMBL" id="VFRA01000001">
    <property type="protein sequence ID" value="TQO19602.1"/>
    <property type="molecule type" value="Genomic_DNA"/>
</dbReference>
<dbReference type="AlphaFoldDB" id="A0A8H2K673"/>
<evidence type="ECO:0000313" key="2">
    <source>
        <dbReference type="EMBL" id="TQO19602.1"/>
    </source>
</evidence>
<feature type="domain" description="Type II CBASS E2 protein" evidence="1">
    <location>
        <begin position="35"/>
        <end position="135"/>
    </location>
</feature>
<evidence type="ECO:0000313" key="3">
    <source>
        <dbReference type="Proteomes" id="UP000316560"/>
    </source>
</evidence>
<gene>
    <name evidence="2" type="ORF">FB472_1169</name>
</gene>
<sequence>MGAPWRHPPWFAKPAARILFLRQIDQLDDVALATVKEYRGGFSVTFTLEPLGVPRRTVIVSFKSHIPHVRVDGPSESPHRYSDGTLCMWYPGDSRDLRWMPSDGAHKLVAYIAAHLVREEWWRMNGEWLGPEVRHGRKDLHNDPKPVRSRK</sequence>
<name>A0A8H2K673_9MICO</name>
<evidence type="ECO:0000259" key="1">
    <source>
        <dbReference type="Pfam" id="PF26395"/>
    </source>
</evidence>
<dbReference type="Pfam" id="PF26395">
    <property type="entry name" value="E2-CBASS"/>
    <property type="match status" value="1"/>
</dbReference>
<keyword evidence="3" id="KW-1185">Reference proteome</keyword>
<accession>A0A8H2K673</accession>
<proteinExistence type="predicted"/>
<dbReference type="Proteomes" id="UP000316560">
    <property type="component" value="Unassembled WGS sequence"/>
</dbReference>
<comment type="caution">
    <text evidence="2">The sequence shown here is derived from an EMBL/GenBank/DDBJ whole genome shotgun (WGS) entry which is preliminary data.</text>
</comment>
<reference evidence="2 3" key="1">
    <citation type="submission" date="2019-06" db="EMBL/GenBank/DDBJ databases">
        <title>Sequencing the genomes of 1000 actinobacteria strains.</title>
        <authorList>
            <person name="Klenk H.-P."/>
        </authorList>
    </citation>
    <scope>NUCLEOTIDE SEQUENCE [LARGE SCALE GENOMIC DNA]</scope>
    <source>
        <strain evidence="2 3">DSM 21947</strain>
    </source>
</reference>
<protein>
    <recommendedName>
        <fullName evidence="1">Type II CBASS E2 protein domain-containing protein</fullName>
    </recommendedName>
</protein>
<organism evidence="2 3">
    <name type="scientific">Rhodoglobus vestalii</name>
    <dbReference type="NCBI Taxonomy" id="193384"/>
    <lineage>
        <taxon>Bacteria</taxon>
        <taxon>Bacillati</taxon>
        <taxon>Actinomycetota</taxon>
        <taxon>Actinomycetes</taxon>
        <taxon>Micrococcales</taxon>
        <taxon>Microbacteriaceae</taxon>
        <taxon>Rhodoglobus</taxon>
    </lineage>
</organism>
<dbReference type="InterPro" id="IPR058588">
    <property type="entry name" value="E2-CBASS"/>
</dbReference>